<feature type="domain" description="Nitrogenase/oxidoreductase component 1" evidence="4">
    <location>
        <begin position="19"/>
        <end position="441"/>
    </location>
</feature>
<dbReference type="AlphaFoldDB" id="A0A975BDK8"/>
<evidence type="ECO:0000313" key="5">
    <source>
        <dbReference type="EMBL" id="QTA83402.1"/>
    </source>
</evidence>
<dbReference type="KEGG" id="dli:dnl_58060"/>
<accession>A0A975BDK8</accession>
<dbReference type="InterPro" id="IPR000510">
    <property type="entry name" value="Nase/OxRdtase_comp1"/>
</dbReference>
<dbReference type="PANTHER" id="PTHR33712:SF7">
    <property type="entry name" value="LIGHT-INDEPENDENT PROTOCHLOROPHYLLIDE REDUCTASE SUBUNIT B"/>
    <property type="match status" value="1"/>
</dbReference>
<dbReference type="PANTHER" id="PTHR33712">
    <property type="entry name" value="LIGHT-INDEPENDENT PROTOCHLOROPHYLLIDE REDUCTASE SUBUNIT B"/>
    <property type="match status" value="1"/>
</dbReference>
<keyword evidence="2 3" id="KW-0535">Nitrogen fixation</keyword>
<dbReference type="InterPro" id="IPR050152">
    <property type="entry name" value="ChlB/BchB/BchZ"/>
</dbReference>
<dbReference type="GO" id="GO:0016163">
    <property type="term" value="F:nitrogenase activity"/>
    <property type="evidence" value="ECO:0007669"/>
    <property type="project" value="InterPro"/>
</dbReference>
<protein>
    <submittedName>
        <fullName evidence="5">Nitrogenase molybdenum-iron protein beta chain</fullName>
    </submittedName>
</protein>
<organism evidence="5 6">
    <name type="scientific">Desulfonema limicola</name>
    <dbReference type="NCBI Taxonomy" id="45656"/>
    <lineage>
        <taxon>Bacteria</taxon>
        <taxon>Pseudomonadati</taxon>
        <taxon>Thermodesulfobacteriota</taxon>
        <taxon>Desulfobacteria</taxon>
        <taxon>Desulfobacterales</taxon>
        <taxon>Desulfococcaceae</taxon>
        <taxon>Desulfonema</taxon>
    </lineage>
</organism>
<dbReference type="Gene3D" id="3.40.50.1980">
    <property type="entry name" value="Nitrogenase molybdenum iron protein domain"/>
    <property type="match status" value="3"/>
</dbReference>
<reference evidence="5" key="1">
    <citation type="journal article" date="2021" name="Microb. Physiol.">
        <title>Proteogenomic Insights into the Physiology of Marine, Sulfate-Reducing, Filamentous Desulfonema limicola and Desulfonema magnum.</title>
        <authorList>
            <person name="Schnaars V."/>
            <person name="Wohlbrand L."/>
            <person name="Scheve S."/>
            <person name="Hinrichs C."/>
            <person name="Reinhardt R."/>
            <person name="Rabus R."/>
        </authorList>
    </citation>
    <scope>NUCLEOTIDE SEQUENCE</scope>
    <source>
        <strain evidence="5">5ac10</strain>
    </source>
</reference>
<dbReference type="RefSeq" id="WP_207689258.1">
    <property type="nucleotide sequence ID" value="NZ_CP061799.1"/>
</dbReference>
<dbReference type="PROSITE" id="PS00699">
    <property type="entry name" value="NITROGENASE_1_1"/>
    <property type="match status" value="1"/>
</dbReference>
<evidence type="ECO:0000313" key="6">
    <source>
        <dbReference type="Proteomes" id="UP000663720"/>
    </source>
</evidence>
<keyword evidence="6" id="KW-1185">Reference proteome</keyword>
<evidence type="ECO:0000256" key="3">
    <source>
        <dbReference type="RuleBase" id="RU004021"/>
    </source>
</evidence>
<gene>
    <name evidence="5" type="primary">nifK1</name>
    <name evidence="5" type="ORF">dnl_58060</name>
</gene>
<evidence type="ECO:0000256" key="2">
    <source>
        <dbReference type="ARBA" id="ARBA00023231"/>
    </source>
</evidence>
<sequence>MNIAEKQEYTATKNACKLCAPLGASLVFKGIQGAVPLLHGSQGCSTYIRRYLISHFKEPIDIACSNFAEETAIFGGGANLKIALENIRFQYSPEMVGIATTCLSETIGDDVPMFIKEYKDMHKDLEIFPLVHVSTPSYQGTHMQGFHAAVQAAVNDIADGKNGKDSTLINIFPGMVSPEDMRYLKEIFKEFNLSHMMLPDYSETLDGPLWKEYQRIPQGGTKVSKIRNAGSAAASLEFGTILACEKQSAGRLLEKKFDVPNYSLGFPIGVNETDKLFKVLEQISGIPMPRIYAQERGRLVDSYVDAHKYVIEAKAVVYGEEDLVCGLVSFLSEIGIVPVICASGGKSGFFKDRIAEIIPGCKEKNIQIIDDADFTDIENAAKELKPDIFIGSSKGYSAARRLNVPLVRVGFPVHDRVGGARLLHLGYRGTQQLFDRITNTIIEKRQESSSVGYSYM</sequence>
<name>A0A975BDK8_9BACT</name>
<dbReference type="SUPFAM" id="SSF53807">
    <property type="entry name" value="Helical backbone' metal receptor"/>
    <property type="match status" value="1"/>
</dbReference>
<evidence type="ECO:0000256" key="1">
    <source>
        <dbReference type="ARBA" id="ARBA00011002"/>
    </source>
</evidence>
<proteinExistence type="inferred from homology"/>
<dbReference type="Gene3D" id="1.20.89.10">
    <property type="entry name" value="Nitrogenase Molybdenum-iron Protein, subunit B, domain 4"/>
    <property type="match status" value="1"/>
</dbReference>
<dbReference type="Pfam" id="PF00148">
    <property type="entry name" value="Oxidored_nitro"/>
    <property type="match status" value="1"/>
</dbReference>
<dbReference type="InterPro" id="IPR000318">
    <property type="entry name" value="Nase_comp1_CS"/>
</dbReference>
<comment type="similarity">
    <text evidence="1 3">Belongs to the NifD/NifK/NifE/NifN family.</text>
</comment>
<dbReference type="Proteomes" id="UP000663720">
    <property type="component" value="Chromosome"/>
</dbReference>
<evidence type="ECO:0000259" key="4">
    <source>
        <dbReference type="Pfam" id="PF00148"/>
    </source>
</evidence>
<dbReference type="EMBL" id="CP061799">
    <property type="protein sequence ID" value="QTA83402.1"/>
    <property type="molecule type" value="Genomic_DNA"/>
</dbReference>